<reference evidence="1" key="1">
    <citation type="submission" date="2019-09" db="EMBL/GenBank/DDBJ databases">
        <title>Draft genome sequences of 48 bacterial type strains from the CCUG.</title>
        <authorList>
            <person name="Tunovic T."/>
            <person name="Pineiro-Iglesias B."/>
            <person name="Unosson C."/>
            <person name="Inganas E."/>
            <person name="Ohlen M."/>
            <person name="Cardew S."/>
            <person name="Jensie-Markopoulos S."/>
            <person name="Salva-Serra F."/>
            <person name="Jaen-Luchoro D."/>
            <person name="Karlsson R."/>
            <person name="Svensson-Stadler L."/>
            <person name="Chun J."/>
            <person name="Moore E."/>
        </authorList>
    </citation>
    <scope>NUCLEOTIDE SEQUENCE</scope>
    <source>
        <strain evidence="1">CCUG 50899</strain>
    </source>
</reference>
<comment type="caution">
    <text evidence="1">The sequence shown here is derived from an EMBL/GenBank/DDBJ whole genome shotgun (WGS) entry which is preliminary data.</text>
</comment>
<accession>A0A643EXM1</accession>
<name>A0A643EXM1_9HYPH</name>
<dbReference type="EMBL" id="VZPE01000008">
    <property type="protein sequence ID" value="KAB0568712.1"/>
    <property type="molecule type" value="Genomic_DNA"/>
</dbReference>
<proteinExistence type="predicted"/>
<evidence type="ECO:0000313" key="1">
    <source>
        <dbReference type="EMBL" id="KAB0568712.1"/>
    </source>
</evidence>
<protein>
    <submittedName>
        <fullName evidence="1">Uncharacterized protein</fullName>
    </submittedName>
</protein>
<dbReference type="RefSeq" id="WP_128093509.1">
    <property type="nucleotide sequence ID" value="NZ_JAGDYO010000009.1"/>
</dbReference>
<gene>
    <name evidence="1" type="ORF">F7Q93_18110</name>
</gene>
<organism evidence="1">
    <name type="scientific">Brucella pituitosa</name>
    <dbReference type="NCBI Taxonomy" id="571256"/>
    <lineage>
        <taxon>Bacteria</taxon>
        <taxon>Pseudomonadati</taxon>
        <taxon>Pseudomonadota</taxon>
        <taxon>Alphaproteobacteria</taxon>
        <taxon>Hyphomicrobiales</taxon>
        <taxon>Brucellaceae</taxon>
        <taxon>Brucella/Ochrobactrum group</taxon>
        <taxon>Brucella</taxon>
    </lineage>
</organism>
<sequence>MKSKQRNKRLHCSLKSPALPGFLFIWFSTHQAERFRDVHFSMGVSSKVILIQAISRELLYLFVLTHYPTPNRFALLA</sequence>
<dbReference type="AlphaFoldDB" id="A0A643EXM1"/>